<name>U4LJV6_PYROM</name>
<accession>U4LJV6</accession>
<keyword evidence="2" id="KW-1185">Reference proteome</keyword>
<reference evidence="1 2" key="1">
    <citation type="journal article" date="2013" name="PLoS Genet.">
        <title>The genome and development-dependent transcriptomes of Pyronema confluens: a window into fungal evolution.</title>
        <authorList>
            <person name="Traeger S."/>
            <person name="Altegoer F."/>
            <person name="Freitag M."/>
            <person name="Gabaldon T."/>
            <person name="Kempken F."/>
            <person name="Kumar A."/>
            <person name="Marcet-Houben M."/>
            <person name="Poggeler S."/>
            <person name="Stajich J.E."/>
            <person name="Nowrousian M."/>
        </authorList>
    </citation>
    <scope>NUCLEOTIDE SEQUENCE [LARGE SCALE GENOMIC DNA]</scope>
    <source>
        <strain evidence="2">CBS 100304</strain>
        <tissue evidence="1">Vegetative mycelium</tissue>
    </source>
</reference>
<dbReference type="EMBL" id="HF935745">
    <property type="protein sequence ID" value="CCX32238.1"/>
    <property type="molecule type" value="Genomic_DNA"/>
</dbReference>
<gene>
    <name evidence="1" type="ORF">PCON_12580</name>
</gene>
<organism evidence="1 2">
    <name type="scientific">Pyronema omphalodes (strain CBS 100304)</name>
    <name type="common">Pyronema confluens</name>
    <dbReference type="NCBI Taxonomy" id="1076935"/>
    <lineage>
        <taxon>Eukaryota</taxon>
        <taxon>Fungi</taxon>
        <taxon>Dikarya</taxon>
        <taxon>Ascomycota</taxon>
        <taxon>Pezizomycotina</taxon>
        <taxon>Pezizomycetes</taxon>
        <taxon>Pezizales</taxon>
        <taxon>Pyronemataceae</taxon>
        <taxon>Pyronema</taxon>
    </lineage>
</organism>
<dbReference type="Proteomes" id="UP000018144">
    <property type="component" value="Unassembled WGS sequence"/>
</dbReference>
<evidence type="ECO:0000313" key="2">
    <source>
        <dbReference type="Proteomes" id="UP000018144"/>
    </source>
</evidence>
<evidence type="ECO:0000313" key="1">
    <source>
        <dbReference type="EMBL" id="CCX32238.1"/>
    </source>
</evidence>
<proteinExistence type="predicted"/>
<protein>
    <submittedName>
        <fullName evidence="1">Uncharacterized protein</fullName>
    </submittedName>
</protein>
<sequence length="44" mass="4970">MLPCSSSQFSICAYTLGPLFFADEFIGDFTDTKMHPNEVEVEHN</sequence>
<dbReference type="AlphaFoldDB" id="U4LJV6"/>